<organism evidence="1 2">
    <name type="scientific">Entomophthora muscae</name>
    <dbReference type="NCBI Taxonomy" id="34485"/>
    <lineage>
        <taxon>Eukaryota</taxon>
        <taxon>Fungi</taxon>
        <taxon>Fungi incertae sedis</taxon>
        <taxon>Zoopagomycota</taxon>
        <taxon>Entomophthoromycotina</taxon>
        <taxon>Entomophthoromycetes</taxon>
        <taxon>Entomophthorales</taxon>
        <taxon>Entomophthoraceae</taxon>
        <taxon>Entomophthora</taxon>
    </lineage>
</organism>
<evidence type="ECO:0000313" key="2">
    <source>
        <dbReference type="Proteomes" id="UP001165960"/>
    </source>
</evidence>
<dbReference type="Proteomes" id="UP001165960">
    <property type="component" value="Unassembled WGS sequence"/>
</dbReference>
<accession>A0ACC2RRH3</accession>
<gene>
    <name evidence="1" type="primary">CLPTM1L</name>
    <name evidence="1" type="ORF">DSO57_1031833</name>
</gene>
<comment type="caution">
    <text evidence="1">The sequence shown here is derived from an EMBL/GenBank/DDBJ whole genome shotgun (WGS) entry which is preliminary data.</text>
</comment>
<name>A0ACC2RRH3_9FUNG</name>
<keyword evidence="1" id="KW-0472">Membrane</keyword>
<protein>
    <submittedName>
        <fullName evidence="1">Cleft lip and palate associated transmembrane protein 1</fullName>
    </submittedName>
</protein>
<proteinExistence type="predicted"/>
<evidence type="ECO:0000313" key="1">
    <source>
        <dbReference type="EMBL" id="KAJ9052687.1"/>
    </source>
</evidence>
<keyword evidence="1" id="KW-0812">Transmembrane</keyword>
<reference evidence="1" key="1">
    <citation type="submission" date="2022-04" db="EMBL/GenBank/DDBJ databases">
        <title>Genome of the entomopathogenic fungus Entomophthora muscae.</title>
        <authorList>
            <person name="Elya C."/>
            <person name="Lovett B.R."/>
            <person name="Lee E."/>
            <person name="Macias A.M."/>
            <person name="Hajek A.E."/>
            <person name="De Bivort B.L."/>
            <person name="Kasson M.T."/>
            <person name="De Fine Licht H.H."/>
            <person name="Stajich J.E."/>
        </authorList>
    </citation>
    <scope>NUCLEOTIDE SEQUENCE</scope>
    <source>
        <strain evidence="1">Berkeley</strain>
    </source>
</reference>
<keyword evidence="2" id="KW-1185">Reference proteome</keyword>
<sequence length="411" mass="47274">MLLYAFTPLTKHLQIVPNITRNLLSSEDSKDPNELPAEEQPIVTHWKEFVQLEIVFDRSQYPKYRIPSDILQRLRLVGNDKKYYLPMFYFNEIGLRRDHMKPLNLTEPVSSAGIKLGFRSASLGMSRVHLQFENSFAMLQSSNSPIRVSEKEIDNMRQMFFEVAPSLLALTFLAAFLHLLFDFLAFKSDVSHWRSKESLAGTSKSSIAFSAVANTLSFFYLLDKRKETSALVLIGAASTAIVEYYKVFCVLRLRSISASNPNKTKHQIKAEAEASEVDQIVFKYTLVLSLPIAMSYGAYTLIYEKYASFYSWGLEAVMALVYLLGFINMIPQVFINYRIKSVESIALGTFFFRAVNTFVDDLFTFVIPMPMLARLAAFRDDIIFFIFLYQWWAYPSRPPSDDEETDEKKDQ</sequence>
<dbReference type="EMBL" id="QTSX02006622">
    <property type="protein sequence ID" value="KAJ9052687.1"/>
    <property type="molecule type" value="Genomic_DNA"/>
</dbReference>